<dbReference type="GO" id="GO:0098797">
    <property type="term" value="C:plasma membrane protein complex"/>
    <property type="evidence" value="ECO:0007669"/>
    <property type="project" value="TreeGrafter"/>
</dbReference>
<dbReference type="Pfam" id="PF12704">
    <property type="entry name" value="MacB_PCD"/>
    <property type="match status" value="1"/>
</dbReference>
<dbReference type="GO" id="GO:0044874">
    <property type="term" value="P:lipoprotein localization to outer membrane"/>
    <property type="evidence" value="ECO:0007669"/>
    <property type="project" value="TreeGrafter"/>
</dbReference>
<keyword evidence="4 7" id="KW-0812">Transmembrane</keyword>
<gene>
    <name evidence="10" type="ORF">PN36_08890</name>
</gene>
<sequence length="452" mass="50709">MNYEFDIALSLMKTMRERFFFNFNVSLSILGIIVGVAFLVFALSVYDGYVKRIETIIFSFYPQMTLQNDTTTDENDDLSFLDEEEENACDSICAGQIVLKQAEDNSSLNNLTGTPFDFKQYLIIESLLKGKDNILYVNPIVFEEKHFTYSYYKNNEKITTASKLRVLGVDSKDGQHFVPEIERIISDPSLLNSLSKNARVVILSVELYKDLFGYVPDKISKPFVFQIGDEMLQVIGVFKLGIHNIAKNMIITPLPVAQNLFDLKDGASFLGVSLKEPYKAKETSKEVEKRLAEQNILVFNWLTVAEELFNSLSFYRQIVFVTLLMSIVITAFNIYNNLTIMILERQSLIGILMSMGVKKSAIYKIFLIVSQIEAVIGVTIGLIIGGLGGYAFSRYSNQTLEAFLPVQDASIAIDAISVIGIMIFVGMVCAVTAYISARKAANLDVVQCLQSE</sequence>
<reference evidence="10 11" key="1">
    <citation type="journal article" date="2016" name="Front. Microbiol.">
        <title>Single-Cell (Meta-)Genomics of a Dimorphic Candidatus Thiomargarita nelsonii Reveals Genomic Plasticity.</title>
        <authorList>
            <person name="Flood B.E."/>
            <person name="Fliss P."/>
            <person name="Jones D.S."/>
            <person name="Dick G.J."/>
            <person name="Jain S."/>
            <person name="Kaster A.K."/>
            <person name="Winkel M."/>
            <person name="Mussmann M."/>
            <person name="Bailey J."/>
        </authorList>
    </citation>
    <scope>NUCLEOTIDE SEQUENCE [LARGE SCALE GENOMIC DNA]</scope>
    <source>
        <strain evidence="10">Hydrate Ridge</strain>
    </source>
</reference>
<evidence type="ECO:0000259" key="9">
    <source>
        <dbReference type="Pfam" id="PF12704"/>
    </source>
</evidence>
<feature type="transmembrane region" description="Helical" evidence="7">
    <location>
        <begin position="411"/>
        <end position="435"/>
    </location>
</feature>
<feature type="domain" description="MacB-like periplasmic core" evidence="9">
    <location>
        <begin position="27"/>
        <end position="289"/>
    </location>
</feature>
<evidence type="ECO:0000256" key="1">
    <source>
        <dbReference type="ARBA" id="ARBA00004651"/>
    </source>
</evidence>
<dbReference type="EMBL" id="JSZA02000026">
    <property type="protein sequence ID" value="KHD07993.1"/>
    <property type="molecule type" value="Genomic_DNA"/>
</dbReference>
<dbReference type="Pfam" id="PF02687">
    <property type="entry name" value="FtsX"/>
    <property type="match status" value="1"/>
</dbReference>
<evidence type="ECO:0000256" key="2">
    <source>
        <dbReference type="ARBA" id="ARBA00005236"/>
    </source>
</evidence>
<accession>A0A0A6PMZ3</accession>
<evidence type="ECO:0000256" key="7">
    <source>
        <dbReference type="SAM" id="Phobius"/>
    </source>
</evidence>
<comment type="caution">
    <text evidence="10">The sequence shown here is derived from an EMBL/GenBank/DDBJ whole genome shotgun (WGS) entry which is preliminary data.</text>
</comment>
<organism evidence="10 11">
    <name type="scientific">Candidatus Thiomargarita nelsonii</name>
    <dbReference type="NCBI Taxonomy" id="1003181"/>
    <lineage>
        <taxon>Bacteria</taxon>
        <taxon>Pseudomonadati</taxon>
        <taxon>Pseudomonadota</taxon>
        <taxon>Gammaproteobacteria</taxon>
        <taxon>Thiotrichales</taxon>
        <taxon>Thiotrichaceae</taxon>
        <taxon>Thiomargarita</taxon>
    </lineage>
</organism>
<dbReference type="AlphaFoldDB" id="A0A0A6PMZ3"/>
<name>A0A0A6PMZ3_9GAMM</name>
<proteinExistence type="inferred from homology"/>
<dbReference type="PANTHER" id="PTHR30489">
    <property type="entry name" value="LIPOPROTEIN-RELEASING SYSTEM TRANSMEMBRANE PROTEIN LOLE"/>
    <property type="match status" value="1"/>
</dbReference>
<comment type="subcellular location">
    <subcellularLocation>
        <location evidence="1">Cell membrane</location>
        <topology evidence="1">Multi-pass membrane protein</topology>
    </subcellularLocation>
</comment>
<keyword evidence="11" id="KW-1185">Reference proteome</keyword>
<keyword evidence="3" id="KW-1003">Cell membrane</keyword>
<dbReference type="PANTHER" id="PTHR30489:SF0">
    <property type="entry name" value="LIPOPROTEIN-RELEASING SYSTEM TRANSMEMBRANE PROTEIN LOLE"/>
    <property type="match status" value="1"/>
</dbReference>
<keyword evidence="6 7" id="KW-0472">Membrane</keyword>
<evidence type="ECO:0000256" key="4">
    <source>
        <dbReference type="ARBA" id="ARBA00022692"/>
    </source>
</evidence>
<evidence type="ECO:0000256" key="3">
    <source>
        <dbReference type="ARBA" id="ARBA00022475"/>
    </source>
</evidence>
<dbReference type="InterPro" id="IPR025857">
    <property type="entry name" value="MacB_PCD"/>
</dbReference>
<keyword evidence="5 7" id="KW-1133">Transmembrane helix</keyword>
<evidence type="ECO:0000256" key="6">
    <source>
        <dbReference type="ARBA" id="ARBA00023136"/>
    </source>
</evidence>
<dbReference type="InterPro" id="IPR051447">
    <property type="entry name" value="Lipoprotein-release_system"/>
</dbReference>
<evidence type="ECO:0000256" key="5">
    <source>
        <dbReference type="ARBA" id="ARBA00022989"/>
    </source>
</evidence>
<evidence type="ECO:0008006" key="12">
    <source>
        <dbReference type="Google" id="ProtNLM"/>
    </source>
</evidence>
<protein>
    <recommendedName>
        <fullName evidence="12">ABC3 transporter permease protein domain-containing protein</fullName>
    </recommendedName>
</protein>
<feature type="transmembrane region" description="Helical" evidence="7">
    <location>
        <begin position="21"/>
        <end position="46"/>
    </location>
</feature>
<feature type="transmembrane region" description="Helical" evidence="7">
    <location>
        <begin position="365"/>
        <end position="391"/>
    </location>
</feature>
<feature type="domain" description="ABC3 transporter permease C-terminal" evidence="8">
    <location>
        <begin position="321"/>
        <end position="443"/>
    </location>
</feature>
<evidence type="ECO:0000313" key="10">
    <source>
        <dbReference type="EMBL" id="KHD07993.1"/>
    </source>
</evidence>
<evidence type="ECO:0000259" key="8">
    <source>
        <dbReference type="Pfam" id="PF02687"/>
    </source>
</evidence>
<feature type="transmembrane region" description="Helical" evidence="7">
    <location>
        <begin position="318"/>
        <end position="344"/>
    </location>
</feature>
<dbReference type="Proteomes" id="UP000030428">
    <property type="component" value="Unassembled WGS sequence"/>
</dbReference>
<comment type="similarity">
    <text evidence="2">Belongs to the ABC-4 integral membrane protein family. LolC/E subfamily.</text>
</comment>
<evidence type="ECO:0000313" key="11">
    <source>
        <dbReference type="Proteomes" id="UP000030428"/>
    </source>
</evidence>
<dbReference type="InterPro" id="IPR003838">
    <property type="entry name" value="ABC3_permease_C"/>
</dbReference>